<name>A0A6L5Y5A0_9FIRM</name>
<dbReference type="PROSITE" id="PS51257">
    <property type="entry name" value="PROKAR_LIPOPROTEIN"/>
    <property type="match status" value="1"/>
</dbReference>
<feature type="coiled-coil region" evidence="2">
    <location>
        <begin position="623"/>
        <end position="667"/>
    </location>
</feature>
<dbReference type="SMART" id="SM00060">
    <property type="entry name" value="FN3"/>
    <property type="match status" value="2"/>
</dbReference>
<sequence>MRNVHMKKNRIAKRIVTLFLVFAVAVACAPAMAFAGADAQEKAEEGITVYFTLSDDSDFVKGIDRDETVLARVPVRISYTSLGIYGLEEFNRLEADSFEEGGKYKNSVIVEQPTLLMLYLKALGMYYLGHEFSKSDLNTDALTITGSPTSLYMAKFWGHDENLMYFVNHEYPLMAKGWGATSDYILLNDGDEIDVAMFTDWNFYHYGAFATFSNNNPKLSAGSSVTLKMTSSGTSAGLNGETVNAGAVMAHEPIRISSDYGRTWEQTEYVTDDKGAFTAKFEDPGVYYLSGGPDFRYQEDQGADSACVAPPVSVVEVSPGQVTGLRCESTTDQSVELKWDAVKGADGYFVKYKKSDDSKWKSVAADSAGREISGLDSRSEYSFKVSAYVDDRYVPTGEEAKKLEGKDSVAVMSSTPASELDLYKDALRLALKKYRDTSLYKPEQQTALAKAIGEGETAIDKAADKDSADSALAKAQREIDKIKTISQLLADRKKSAQEEAINYYRDNENKLDASKGASLLLNGLGEISGAETEEAVDASLANLKEEIDKLKQAKLDSDAAVEKALKSAREDAAKQLEEKVAAVPEGELRNEISLIAKNAEKKINEAASVEAVAEITASALGDIEETVVRAEEAAKNKAALEALTKEKEAAERKAAEYAAKLEKAARKEAEGLRVTGLKASVKSRKGILSWKRNSKADGYQVQYKKKGGKYATLKVTKNNTTLTAKTKTLKKGKKYYFRIRCCTVIDGKKVFGKWSDTKSVRCR</sequence>
<dbReference type="EMBL" id="VUMZ01000004">
    <property type="protein sequence ID" value="MST51846.1"/>
    <property type="molecule type" value="Genomic_DNA"/>
</dbReference>
<feature type="coiled-coil region" evidence="2">
    <location>
        <begin position="533"/>
        <end position="560"/>
    </location>
</feature>
<dbReference type="InterPro" id="IPR003961">
    <property type="entry name" value="FN3_dom"/>
</dbReference>
<dbReference type="CDD" id="cd00063">
    <property type="entry name" value="FN3"/>
    <property type="match status" value="1"/>
</dbReference>
<dbReference type="PANTHER" id="PTHR46708">
    <property type="entry name" value="TENASCIN"/>
    <property type="match status" value="1"/>
</dbReference>
<dbReference type="PROSITE" id="PS50853">
    <property type="entry name" value="FN3"/>
    <property type="match status" value="2"/>
</dbReference>
<dbReference type="InterPro" id="IPR036116">
    <property type="entry name" value="FN3_sf"/>
</dbReference>
<keyword evidence="6" id="KW-1185">Reference proteome</keyword>
<dbReference type="InterPro" id="IPR050991">
    <property type="entry name" value="ECM_Regulatory_Proteins"/>
</dbReference>
<protein>
    <recommendedName>
        <fullName evidence="4">Fibronectin type-III domain-containing protein</fullName>
    </recommendedName>
</protein>
<keyword evidence="2" id="KW-0175">Coiled coil</keyword>
<evidence type="ECO:0000256" key="3">
    <source>
        <dbReference type="SAM" id="SignalP"/>
    </source>
</evidence>
<organism evidence="5 6">
    <name type="scientific">Hornefia butyriciproducens</name>
    <dbReference type="NCBI Taxonomy" id="2652293"/>
    <lineage>
        <taxon>Bacteria</taxon>
        <taxon>Bacillati</taxon>
        <taxon>Bacillota</taxon>
        <taxon>Clostridia</taxon>
        <taxon>Peptostreptococcales</taxon>
        <taxon>Anaerovoracaceae</taxon>
        <taxon>Hornefia</taxon>
    </lineage>
</organism>
<evidence type="ECO:0000259" key="4">
    <source>
        <dbReference type="PROSITE" id="PS50853"/>
    </source>
</evidence>
<dbReference type="AlphaFoldDB" id="A0A6L5Y5A0"/>
<feature type="signal peptide" evidence="3">
    <location>
        <begin position="1"/>
        <end position="33"/>
    </location>
</feature>
<feature type="chain" id="PRO_5039021317" description="Fibronectin type-III domain-containing protein" evidence="3">
    <location>
        <begin position="34"/>
        <end position="763"/>
    </location>
</feature>
<keyword evidence="1" id="KW-0677">Repeat</keyword>
<comment type="caution">
    <text evidence="5">The sequence shown here is derived from an EMBL/GenBank/DDBJ whole genome shotgun (WGS) entry which is preliminary data.</text>
</comment>
<accession>A0A6L5Y5A0</accession>
<evidence type="ECO:0000313" key="6">
    <source>
        <dbReference type="Proteomes" id="UP000474676"/>
    </source>
</evidence>
<evidence type="ECO:0000313" key="5">
    <source>
        <dbReference type="EMBL" id="MST51846.1"/>
    </source>
</evidence>
<dbReference type="Proteomes" id="UP000474676">
    <property type="component" value="Unassembled WGS sequence"/>
</dbReference>
<dbReference type="Pfam" id="PF00041">
    <property type="entry name" value="fn3"/>
    <property type="match status" value="2"/>
</dbReference>
<keyword evidence="3" id="KW-0732">Signal</keyword>
<gene>
    <name evidence="5" type="ORF">FYJ64_05900</name>
</gene>
<reference evidence="5 6" key="1">
    <citation type="submission" date="2019-08" db="EMBL/GenBank/DDBJ databases">
        <title>In-depth cultivation of the pig gut microbiome towards novel bacterial diversity and tailored functional studies.</title>
        <authorList>
            <person name="Wylensek D."/>
            <person name="Hitch T.C.A."/>
            <person name="Clavel T."/>
        </authorList>
    </citation>
    <scope>NUCLEOTIDE SEQUENCE [LARGE SCALE GENOMIC DNA]</scope>
    <source>
        <strain evidence="5 6">WCA-MUC-591-APC-3H</strain>
    </source>
</reference>
<evidence type="ECO:0000256" key="2">
    <source>
        <dbReference type="SAM" id="Coils"/>
    </source>
</evidence>
<dbReference type="Gene3D" id="2.60.40.10">
    <property type="entry name" value="Immunoglobulins"/>
    <property type="match status" value="2"/>
</dbReference>
<feature type="domain" description="Fibronectin type-III" evidence="4">
    <location>
        <begin position="668"/>
        <end position="763"/>
    </location>
</feature>
<feature type="domain" description="Fibronectin type-III" evidence="4">
    <location>
        <begin position="321"/>
        <end position="408"/>
    </location>
</feature>
<dbReference type="InterPro" id="IPR013783">
    <property type="entry name" value="Ig-like_fold"/>
</dbReference>
<proteinExistence type="predicted"/>
<evidence type="ECO:0000256" key="1">
    <source>
        <dbReference type="ARBA" id="ARBA00022737"/>
    </source>
</evidence>
<dbReference type="SUPFAM" id="SSF49265">
    <property type="entry name" value="Fibronectin type III"/>
    <property type="match status" value="2"/>
</dbReference>